<dbReference type="AlphaFoldDB" id="A0A834HE65"/>
<accession>A0A834HE65</accession>
<dbReference type="Pfam" id="PF26130">
    <property type="entry name" value="PB1-like"/>
    <property type="match status" value="1"/>
</dbReference>
<dbReference type="Proteomes" id="UP000626092">
    <property type="component" value="Unassembled WGS sequence"/>
</dbReference>
<dbReference type="InterPro" id="IPR058594">
    <property type="entry name" value="PB1-like_dom_pln"/>
</dbReference>
<dbReference type="EMBL" id="WJXA01000001">
    <property type="protein sequence ID" value="KAF7152317.1"/>
    <property type="molecule type" value="Genomic_DNA"/>
</dbReference>
<keyword evidence="1" id="KW-1133">Transmembrane helix</keyword>
<name>A0A834HE65_RHOSS</name>
<feature type="domain" description="PB1-like" evidence="2">
    <location>
        <begin position="33"/>
        <end position="129"/>
    </location>
</feature>
<keyword evidence="1" id="KW-0812">Transmembrane</keyword>
<comment type="caution">
    <text evidence="3">The sequence shown here is derived from an EMBL/GenBank/DDBJ whole genome shotgun (WGS) entry which is preliminary data.</text>
</comment>
<gene>
    <name evidence="3" type="ORF">RHSIM_Rhsim01G0019400</name>
</gene>
<evidence type="ECO:0000313" key="3">
    <source>
        <dbReference type="EMBL" id="KAF7152317.1"/>
    </source>
</evidence>
<protein>
    <recommendedName>
        <fullName evidence="2">PB1-like domain-containing protein</fullName>
    </recommendedName>
</protein>
<dbReference type="OrthoDB" id="1691155at2759"/>
<feature type="transmembrane region" description="Helical" evidence="1">
    <location>
        <begin position="251"/>
        <end position="271"/>
    </location>
</feature>
<sequence>MIMHCGPQSPPCLHVVDHGNFYAYMTEKNDAVHFSIKMHYDGKLVIGINTRRYVGGKVAFFDWVDTDYMGMIELKDMVKELNLFGSMTYHYKVPARDLYHGFRHLEDDSDCIEMVKWVKLSKTIEVYLENHCSFSNENQHLSDDTTDLEEFIDSEADEREDDRLFDIHVDKYVEWGGLSMGKGKEPMSANANDNEDSDAEGQSDELTLLYPWYYYNHSNKNGIDKSGVDKVVLSGLGSATSWEKDMTVNKLFIMLAVVSLAGSVLTLVCLYRANGQYGGYSFISGEVY</sequence>
<evidence type="ECO:0000256" key="1">
    <source>
        <dbReference type="SAM" id="Phobius"/>
    </source>
</evidence>
<evidence type="ECO:0000259" key="2">
    <source>
        <dbReference type="Pfam" id="PF26130"/>
    </source>
</evidence>
<evidence type="ECO:0000313" key="4">
    <source>
        <dbReference type="Proteomes" id="UP000626092"/>
    </source>
</evidence>
<keyword evidence="1" id="KW-0472">Membrane</keyword>
<proteinExistence type="predicted"/>
<organism evidence="3 4">
    <name type="scientific">Rhododendron simsii</name>
    <name type="common">Sims's rhododendron</name>
    <dbReference type="NCBI Taxonomy" id="118357"/>
    <lineage>
        <taxon>Eukaryota</taxon>
        <taxon>Viridiplantae</taxon>
        <taxon>Streptophyta</taxon>
        <taxon>Embryophyta</taxon>
        <taxon>Tracheophyta</taxon>
        <taxon>Spermatophyta</taxon>
        <taxon>Magnoliopsida</taxon>
        <taxon>eudicotyledons</taxon>
        <taxon>Gunneridae</taxon>
        <taxon>Pentapetalae</taxon>
        <taxon>asterids</taxon>
        <taxon>Ericales</taxon>
        <taxon>Ericaceae</taxon>
        <taxon>Ericoideae</taxon>
        <taxon>Rhodoreae</taxon>
        <taxon>Rhododendron</taxon>
    </lineage>
</organism>
<reference evidence="3" key="1">
    <citation type="submission" date="2019-11" db="EMBL/GenBank/DDBJ databases">
        <authorList>
            <person name="Liu Y."/>
            <person name="Hou J."/>
            <person name="Li T.-Q."/>
            <person name="Guan C.-H."/>
            <person name="Wu X."/>
            <person name="Wu H.-Z."/>
            <person name="Ling F."/>
            <person name="Zhang R."/>
            <person name="Shi X.-G."/>
            <person name="Ren J.-P."/>
            <person name="Chen E.-F."/>
            <person name="Sun J.-M."/>
        </authorList>
    </citation>
    <scope>NUCLEOTIDE SEQUENCE</scope>
    <source>
        <strain evidence="3">Adult_tree_wgs_1</strain>
        <tissue evidence="3">Leaves</tissue>
    </source>
</reference>
<keyword evidence="4" id="KW-1185">Reference proteome</keyword>